<evidence type="ECO:0000313" key="17">
    <source>
        <dbReference type="Proteomes" id="UP000507470"/>
    </source>
</evidence>
<accession>A0A6J8DHN3</accession>
<evidence type="ECO:0000313" key="16">
    <source>
        <dbReference type="EMBL" id="CAC5408148.1"/>
    </source>
</evidence>
<dbReference type="GO" id="GO:0005576">
    <property type="term" value="C:extracellular region"/>
    <property type="evidence" value="ECO:0007669"/>
    <property type="project" value="UniProtKB-SubCell"/>
</dbReference>
<dbReference type="PROSITE" id="PS01186">
    <property type="entry name" value="EGF_2"/>
    <property type="match status" value="1"/>
</dbReference>
<dbReference type="Pfam" id="PF07645">
    <property type="entry name" value="EGF_CA"/>
    <property type="match status" value="1"/>
</dbReference>
<dbReference type="PROSITE" id="PS01180">
    <property type="entry name" value="CUB"/>
    <property type="match status" value="2"/>
</dbReference>
<evidence type="ECO:0000256" key="10">
    <source>
        <dbReference type="PROSITE-ProRule" id="PRU00076"/>
    </source>
</evidence>
<dbReference type="PROSITE" id="PS50026">
    <property type="entry name" value="EGF_3"/>
    <property type="match status" value="1"/>
</dbReference>
<feature type="domain" description="HYR" evidence="14">
    <location>
        <begin position="976"/>
        <end position="1057"/>
    </location>
</feature>
<dbReference type="Pfam" id="PF00431">
    <property type="entry name" value="CUB"/>
    <property type="match status" value="2"/>
</dbReference>
<dbReference type="InterPro" id="IPR000742">
    <property type="entry name" value="EGF"/>
</dbReference>
<dbReference type="PANTHER" id="PTHR19325:SF575">
    <property type="entry name" value="LOCOMOTION-RELATED PROTEIN HIKARU GENKI"/>
    <property type="match status" value="1"/>
</dbReference>
<feature type="domain" description="CUB" evidence="12">
    <location>
        <begin position="243"/>
        <end position="357"/>
    </location>
</feature>
<dbReference type="OrthoDB" id="6154373at2759"/>
<sequence length="1247" mass="137776">MRLTSRCHYVINAEYGSGDKEPSDVIDSTDYNDLNSKSCFWSIVTNIGSTIKVQVESFNTEKNADVVEFRTGGREGEIFLAKLTGRVINQPVYYSSDNVFNIRLVTDGSVIQSGGFRISWTTDVSEVFNDVKMLKATTSEQHLKSPFYGAGYLPQEKVFEWKITADTNNVITMKFENLDIGKDAKLYLWDQDDISLNQTLDGVSAFKPKYYISKSKSIRLMLISGREEAPFPKGIDIKYWEGCSITYMLKEGTIQSPGYVAGSYPENVNCTWIIKRPISETRTMALRFNMFDLQAEGDYLKIYNDTNEILHTGDGFTGTADLTNNFEVRSTNGYIKLVFTTNYVLTDSGFEAEFSLDCAELTVSPETRPISQSEYETSFMNTIELSCDDGYSFENEGHSNVHSIKCLKGGEWNETRIPNCMITYCPIPPAVDNGYIVESSGVKVDNNVTYKCNDGFTMNGVPVIKCLQEGNWEEAPRCTAATCPALSTPENGAIEILTGDGRDFASVVQYVCNSGYETYGNVTTYCQTGGKWSHDPPSCERISCPMPRIQRGNLSSTDTLKFEDETTLTCDSGFGINGIDTQKQILKCESDGRLSPYVACLDVDECNDTIVSSSKCLTTQDCHNTIGSYMCTCKDGYEGPVNSPTCSNIDECASNNGIVPCDQTCKDLEPGYTCGCNDGFVLYTAEGFNNISLADGENGQRNGDVYHINHTCVRKQCPVPPPLTNGKVLSKKELFFFEDSVEFTCDLGYKLDPMYSKLDCRSDGSWSNIFPSCQMATCPTPTQASIARSTNIYPAGPSVDYETEVNIECQNGSMKINRTLYCSYNVMTGGYELLGDAPECPEINCGQPENVPGSMYSGLTNTSLDSTFTFDCESGFERSGMSLNETNTVTCQENGRWNIGNLTCTGGRCKDPGTPGGAMQVVTSYEVGEMVYFKCNKSGYFPEPPQPLECVVDTSTGNVTWNSTVEDGSADLPECLDKTPPVFSNCPSDPIYVDKTEEYTYPVLTATDNSGAVKNMRNPGGYRPSGLRTNSDIDITYTAEDFSGNTADCVIKIRVKDPDTSYPGLPDPADCNSTQEALIVQTANDAVDTVVSAPSTKKKERRLQQLRRRDSCKDCPVCSRQRVARASRKFTSDLGRKVSETTIRSMRDTYVKLKKKVGTELVTLPYSPRGNPLLLGDLDTKVQDWIRKVRINGGVINARIVMAAAEAIVTKFARHRLERYGGHITITSNPSHYSVAWDLSNAKEPKQ</sequence>
<dbReference type="Gene3D" id="2.10.25.10">
    <property type="entry name" value="Laminin"/>
    <property type="match status" value="2"/>
</dbReference>
<dbReference type="CDD" id="cd00033">
    <property type="entry name" value="CCP"/>
    <property type="match status" value="4"/>
</dbReference>
<feature type="domain" description="Sushi" evidence="15">
    <location>
        <begin position="481"/>
        <end position="541"/>
    </location>
</feature>
<dbReference type="SMART" id="SM00032">
    <property type="entry name" value="CCP"/>
    <property type="match status" value="8"/>
</dbReference>
<feature type="domain" description="Sushi" evidence="15">
    <location>
        <begin position="907"/>
        <end position="977"/>
    </location>
</feature>
<dbReference type="PANTHER" id="PTHR19325">
    <property type="entry name" value="COMPLEMENT COMPONENT-RELATED SUSHI DOMAIN-CONTAINING"/>
    <property type="match status" value="1"/>
</dbReference>
<feature type="disulfide bond" evidence="11">
    <location>
        <begin position="512"/>
        <end position="539"/>
    </location>
</feature>
<dbReference type="InterPro" id="IPR035976">
    <property type="entry name" value="Sushi/SCR/CCP_sf"/>
</dbReference>
<evidence type="ECO:0000256" key="5">
    <source>
        <dbReference type="ARBA" id="ARBA00022729"/>
    </source>
</evidence>
<dbReference type="EMBL" id="CACVKT020007515">
    <property type="protein sequence ID" value="CAC5408148.1"/>
    <property type="molecule type" value="Genomic_DNA"/>
</dbReference>
<feature type="domain" description="Sushi" evidence="15">
    <location>
        <begin position="356"/>
        <end position="422"/>
    </location>
</feature>
<gene>
    <name evidence="16" type="ORF">MCOR_41571</name>
</gene>
<feature type="domain" description="Sushi" evidence="15">
    <location>
        <begin position="843"/>
        <end position="906"/>
    </location>
</feature>
<dbReference type="InterPro" id="IPR050350">
    <property type="entry name" value="Compl-Cell_Adhes-Reg"/>
</dbReference>
<dbReference type="PROSITE" id="PS01187">
    <property type="entry name" value="EGF_CA"/>
    <property type="match status" value="2"/>
</dbReference>
<feature type="disulfide bond" evidence="11">
    <location>
        <begin position="717"/>
        <end position="760"/>
    </location>
</feature>
<reference evidence="16 17" key="1">
    <citation type="submission" date="2020-06" db="EMBL/GenBank/DDBJ databases">
        <authorList>
            <person name="Li R."/>
            <person name="Bekaert M."/>
        </authorList>
    </citation>
    <scope>NUCLEOTIDE SEQUENCE [LARGE SCALE GENOMIC DNA]</scope>
    <source>
        <strain evidence="17">wild</strain>
    </source>
</reference>
<dbReference type="SUPFAM" id="SSF49854">
    <property type="entry name" value="Spermadhesin, CUB domain"/>
    <property type="match status" value="2"/>
</dbReference>
<proteinExistence type="predicted"/>
<evidence type="ECO:0000256" key="7">
    <source>
        <dbReference type="ARBA" id="ARBA00023157"/>
    </source>
</evidence>
<evidence type="ECO:0000256" key="3">
    <source>
        <dbReference type="ARBA" id="ARBA00022536"/>
    </source>
</evidence>
<protein>
    <recommendedName>
        <fullName evidence="18">CSMD</fullName>
    </recommendedName>
</protein>
<dbReference type="InterPro" id="IPR001881">
    <property type="entry name" value="EGF-like_Ca-bd_dom"/>
</dbReference>
<dbReference type="InterPro" id="IPR000436">
    <property type="entry name" value="Sushi_SCR_CCP_dom"/>
</dbReference>
<evidence type="ECO:0000256" key="2">
    <source>
        <dbReference type="ARBA" id="ARBA00022525"/>
    </source>
</evidence>
<dbReference type="SUPFAM" id="SSF57535">
    <property type="entry name" value="Complement control module/SCR domain"/>
    <property type="match status" value="6"/>
</dbReference>
<dbReference type="SMART" id="SM00181">
    <property type="entry name" value="EGF"/>
    <property type="match status" value="2"/>
</dbReference>
<evidence type="ECO:0000259" key="14">
    <source>
        <dbReference type="PROSITE" id="PS50825"/>
    </source>
</evidence>
<dbReference type="InterPro" id="IPR003410">
    <property type="entry name" value="HYR_dom"/>
</dbReference>
<dbReference type="Gene3D" id="2.10.70.10">
    <property type="entry name" value="Complement Module, domain 1"/>
    <property type="match status" value="6"/>
</dbReference>
<comment type="caution">
    <text evidence="10">Lacks conserved residue(s) required for the propagation of feature annotation.</text>
</comment>
<dbReference type="SMART" id="SM00179">
    <property type="entry name" value="EGF_CA"/>
    <property type="match status" value="2"/>
</dbReference>
<evidence type="ECO:0000256" key="4">
    <source>
        <dbReference type="ARBA" id="ARBA00022659"/>
    </source>
</evidence>
<evidence type="ECO:0000259" key="13">
    <source>
        <dbReference type="PROSITE" id="PS50026"/>
    </source>
</evidence>
<dbReference type="GO" id="GO:0005509">
    <property type="term" value="F:calcium ion binding"/>
    <property type="evidence" value="ECO:0007669"/>
    <property type="project" value="InterPro"/>
</dbReference>
<dbReference type="AlphaFoldDB" id="A0A6J8DHN3"/>
<organism evidence="16 17">
    <name type="scientific">Mytilus coruscus</name>
    <name type="common">Sea mussel</name>
    <dbReference type="NCBI Taxonomy" id="42192"/>
    <lineage>
        <taxon>Eukaryota</taxon>
        <taxon>Metazoa</taxon>
        <taxon>Spiralia</taxon>
        <taxon>Lophotrochozoa</taxon>
        <taxon>Mollusca</taxon>
        <taxon>Bivalvia</taxon>
        <taxon>Autobranchia</taxon>
        <taxon>Pteriomorphia</taxon>
        <taxon>Mytilida</taxon>
        <taxon>Mytiloidea</taxon>
        <taxon>Mytilidae</taxon>
        <taxon>Mytilinae</taxon>
        <taxon>Mytilus</taxon>
    </lineage>
</organism>
<dbReference type="FunFam" id="2.10.25.10:FF:000014">
    <property type="entry name" value="Latent-transforming growth factor beta-binding protein 3"/>
    <property type="match status" value="1"/>
</dbReference>
<keyword evidence="7 11" id="KW-1015">Disulfide bond</keyword>
<evidence type="ECO:0000259" key="15">
    <source>
        <dbReference type="PROSITE" id="PS50923"/>
    </source>
</evidence>
<evidence type="ECO:0008006" key="18">
    <source>
        <dbReference type="Google" id="ProtNLM"/>
    </source>
</evidence>
<feature type="domain" description="Sushi" evidence="15">
    <location>
        <begin position="715"/>
        <end position="775"/>
    </location>
</feature>
<dbReference type="InterPro" id="IPR049883">
    <property type="entry name" value="NOTCH1_EGF-like"/>
</dbReference>
<evidence type="ECO:0000256" key="9">
    <source>
        <dbReference type="PROSITE-ProRule" id="PRU00059"/>
    </source>
</evidence>
<evidence type="ECO:0000256" key="11">
    <source>
        <dbReference type="PROSITE-ProRule" id="PRU00302"/>
    </source>
</evidence>
<dbReference type="CDD" id="cd00041">
    <property type="entry name" value="CUB"/>
    <property type="match status" value="2"/>
</dbReference>
<dbReference type="Gene3D" id="2.60.120.290">
    <property type="entry name" value="Spermadhesin, CUB domain"/>
    <property type="match status" value="2"/>
</dbReference>
<feature type="domain" description="Sushi" evidence="15">
    <location>
        <begin position="423"/>
        <end position="480"/>
    </location>
</feature>
<comment type="subcellular location">
    <subcellularLocation>
        <location evidence="1">Secreted</location>
    </subcellularLocation>
</comment>
<feature type="domain" description="CUB" evidence="12">
    <location>
        <begin position="7"/>
        <end position="123"/>
    </location>
</feature>
<dbReference type="SUPFAM" id="SSF57196">
    <property type="entry name" value="EGF/Laminin"/>
    <property type="match status" value="2"/>
</dbReference>
<keyword evidence="4 11" id="KW-0768">Sushi</keyword>
<keyword evidence="2" id="KW-0964">Secreted</keyword>
<dbReference type="InterPro" id="IPR035914">
    <property type="entry name" value="Sperma_CUB_dom_sf"/>
</dbReference>
<keyword evidence="3 10" id="KW-0245">EGF-like domain</keyword>
<feature type="disulfide bond" evidence="9">
    <location>
        <begin position="243"/>
        <end position="270"/>
    </location>
</feature>
<keyword evidence="17" id="KW-1185">Reference proteome</keyword>
<evidence type="ECO:0000256" key="6">
    <source>
        <dbReference type="ARBA" id="ARBA00022737"/>
    </source>
</evidence>
<keyword evidence="5" id="KW-0732">Signal</keyword>
<dbReference type="CDD" id="cd00054">
    <property type="entry name" value="EGF_CA"/>
    <property type="match status" value="2"/>
</dbReference>
<dbReference type="Proteomes" id="UP000507470">
    <property type="component" value="Unassembled WGS sequence"/>
</dbReference>
<dbReference type="PROSITE" id="PS00010">
    <property type="entry name" value="ASX_HYDROXYL"/>
    <property type="match status" value="1"/>
</dbReference>
<evidence type="ECO:0000256" key="1">
    <source>
        <dbReference type="ARBA" id="ARBA00004613"/>
    </source>
</evidence>
<dbReference type="Pfam" id="PF00084">
    <property type="entry name" value="Sushi"/>
    <property type="match status" value="6"/>
</dbReference>
<feature type="disulfide bond" evidence="11">
    <location>
        <begin position="483"/>
        <end position="526"/>
    </location>
</feature>
<dbReference type="InterPro" id="IPR000152">
    <property type="entry name" value="EGF-type_Asp/Asn_hydroxyl_site"/>
</dbReference>
<dbReference type="SMART" id="SM00042">
    <property type="entry name" value="CUB"/>
    <property type="match status" value="2"/>
</dbReference>
<name>A0A6J8DHN3_MYTCO</name>
<keyword evidence="6" id="KW-0677">Repeat</keyword>
<dbReference type="InterPro" id="IPR000859">
    <property type="entry name" value="CUB_dom"/>
</dbReference>
<evidence type="ECO:0000259" key="12">
    <source>
        <dbReference type="PROSITE" id="PS01180"/>
    </source>
</evidence>
<dbReference type="InterPro" id="IPR018097">
    <property type="entry name" value="EGF_Ca-bd_CS"/>
</dbReference>
<keyword evidence="8" id="KW-0325">Glycoprotein</keyword>
<feature type="domain" description="EGF-like" evidence="13">
    <location>
        <begin position="602"/>
        <end position="647"/>
    </location>
</feature>
<dbReference type="PROSITE" id="PS50923">
    <property type="entry name" value="SUSHI"/>
    <property type="match status" value="6"/>
</dbReference>
<evidence type="ECO:0000256" key="8">
    <source>
        <dbReference type="ARBA" id="ARBA00023180"/>
    </source>
</evidence>
<dbReference type="PROSITE" id="PS50825">
    <property type="entry name" value="HYR"/>
    <property type="match status" value="1"/>
</dbReference>